<dbReference type="PANTHER" id="PTHR43133:SF8">
    <property type="entry name" value="RNA POLYMERASE SIGMA FACTOR HI_1459-RELATED"/>
    <property type="match status" value="1"/>
</dbReference>
<protein>
    <submittedName>
        <fullName evidence="7">RNA polymerase sigma factor RpoE</fullName>
    </submittedName>
</protein>
<feature type="region of interest" description="Disordered" evidence="6">
    <location>
        <begin position="1"/>
        <end position="26"/>
    </location>
</feature>
<keyword evidence="5" id="KW-0804">Transcription</keyword>
<dbReference type="KEGG" id="pbap:Pla133_46350"/>
<dbReference type="GO" id="GO:0006352">
    <property type="term" value="P:DNA-templated transcription initiation"/>
    <property type="evidence" value="ECO:0007669"/>
    <property type="project" value="InterPro"/>
</dbReference>
<evidence type="ECO:0000256" key="6">
    <source>
        <dbReference type="SAM" id="MobiDB-lite"/>
    </source>
</evidence>
<dbReference type="Proteomes" id="UP000316921">
    <property type="component" value="Chromosome"/>
</dbReference>
<dbReference type="GO" id="GO:0003677">
    <property type="term" value="F:DNA binding"/>
    <property type="evidence" value="ECO:0007669"/>
    <property type="project" value="UniProtKB-KW"/>
</dbReference>
<evidence type="ECO:0000256" key="2">
    <source>
        <dbReference type="ARBA" id="ARBA00023015"/>
    </source>
</evidence>
<dbReference type="InterPro" id="IPR013324">
    <property type="entry name" value="RNA_pol_sigma_r3/r4-like"/>
</dbReference>
<keyword evidence="4" id="KW-0238">DNA-binding</keyword>
<feature type="compositionally biased region" description="Polar residues" evidence="6">
    <location>
        <begin position="1"/>
        <end position="10"/>
    </location>
</feature>
<reference evidence="7 8" key="1">
    <citation type="submission" date="2019-02" db="EMBL/GenBank/DDBJ databases">
        <title>Deep-cultivation of Planctomycetes and their phenomic and genomic characterization uncovers novel biology.</title>
        <authorList>
            <person name="Wiegand S."/>
            <person name="Jogler M."/>
            <person name="Boedeker C."/>
            <person name="Pinto D."/>
            <person name="Vollmers J."/>
            <person name="Rivas-Marin E."/>
            <person name="Kohn T."/>
            <person name="Peeters S.H."/>
            <person name="Heuer A."/>
            <person name="Rast P."/>
            <person name="Oberbeckmann S."/>
            <person name="Bunk B."/>
            <person name="Jeske O."/>
            <person name="Meyerdierks A."/>
            <person name="Storesund J.E."/>
            <person name="Kallscheuer N."/>
            <person name="Luecker S."/>
            <person name="Lage O.M."/>
            <person name="Pohl T."/>
            <person name="Merkel B.J."/>
            <person name="Hornburger P."/>
            <person name="Mueller R.-W."/>
            <person name="Bruemmer F."/>
            <person name="Labrenz M."/>
            <person name="Spormann A.M."/>
            <person name="Op den Camp H."/>
            <person name="Overmann J."/>
            <person name="Amann R."/>
            <person name="Jetten M.S.M."/>
            <person name="Mascher T."/>
            <person name="Medema M.H."/>
            <person name="Devos D.P."/>
            <person name="Kaster A.-K."/>
            <person name="Ovreas L."/>
            <person name="Rohde M."/>
            <person name="Galperin M.Y."/>
            <person name="Jogler C."/>
        </authorList>
    </citation>
    <scope>NUCLEOTIDE SEQUENCE [LARGE SCALE GENOMIC DNA]</scope>
    <source>
        <strain evidence="7 8">Pla133</strain>
    </source>
</reference>
<dbReference type="EMBL" id="CP036287">
    <property type="protein sequence ID" value="QDU69515.1"/>
    <property type="molecule type" value="Genomic_DNA"/>
</dbReference>
<dbReference type="Gene3D" id="1.10.1740.10">
    <property type="match status" value="1"/>
</dbReference>
<keyword evidence="2" id="KW-0805">Transcription regulation</keyword>
<accession>A0A518BRB3</accession>
<keyword evidence="3" id="KW-0731">Sigma factor</keyword>
<evidence type="ECO:0000256" key="4">
    <source>
        <dbReference type="ARBA" id="ARBA00023125"/>
    </source>
</evidence>
<keyword evidence="8" id="KW-1185">Reference proteome</keyword>
<evidence type="ECO:0000313" key="8">
    <source>
        <dbReference type="Proteomes" id="UP000316921"/>
    </source>
</evidence>
<evidence type="ECO:0000256" key="5">
    <source>
        <dbReference type="ARBA" id="ARBA00023163"/>
    </source>
</evidence>
<dbReference type="SUPFAM" id="SSF88946">
    <property type="entry name" value="Sigma2 domain of RNA polymerase sigma factors"/>
    <property type="match status" value="1"/>
</dbReference>
<gene>
    <name evidence="7" type="ORF">Pla133_46350</name>
</gene>
<evidence type="ECO:0000256" key="1">
    <source>
        <dbReference type="ARBA" id="ARBA00010641"/>
    </source>
</evidence>
<dbReference type="GO" id="GO:0016987">
    <property type="term" value="F:sigma factor activity"/>
    <property type="evidence" value="ECO:0007669"/>
    <property type="project" value="UniProtKB-KW"/>
</dbReference>
<dbReference type="InterPro" id="IPR039425">
    <property type="entry name" value="RNA_pol_sigma-70-like"/>
</dbReference>
<sequence>MSSSSTTTESGARPGADPPAGEDDQLFAGVRDGRIDAWERFVVRFGPIVRAAARRAGLRGDAVDDAEQSTWTVLLRHASHIREPRSIPAWVITTATREAWRMGSLKAREHEVGQGRRADLGLPTTAAAADELPARLEQVQLVRDEVARLDGRCRALLTTLFLDPATPSYEEIASRLGIPAGSIGPTRQRCLARLALALERRGFDDDSF</sequence>
<dbReference type="InterPro" id="IPR036388">
    <property type="entry name" value="WH-like_DNA-bd_sf"/>
</dbReference>
<organism evidence="7 8">
    <name type="scientific">Engelhardtia mirabilis</name>
    <dbReference type="NCBI Taxonomy" id="2528011"/>
    <lineage>
        <taxon>Bacteria</taxon>
        <taxon>Pseudomonadati</taxon>
        <taxon>Planctomycetota</taxon>
        <taxon>Planctomycetia</taxon>
        <taxon>Planctomycetia incertae sedis</taxon>
        <taxon>Engelhardtia</taxon>
    </lineage>
</organism>
<dbReference type="SUPFAM" id="SSF88659">
    <property type="entry name" value="Sigma3 and sigma4 domains of RNA polymerase sigma factors"/>
    <property type="match status" value="1"/>
</dbReference>
<dbReference type="PANTHER" id="PTHR43133">
    <property type="entry name" value="RNA POLYMERASE ECF-TYPE SIGMA FACTO"/>
    <property type="match status" value="1"/>
</dbReference>
<name>A0A518BRB3_9BACT</name>
<dbReference type="Gene3D" id="1.10.10.10">
    <property type="entry name" value="Winged helix-like DNA-binding domain superfamily/Winged helix DNA-binding domain"/>
    <property type="match status" value="1"/>
</dbReference>
<dbReference type="InterPro" id="IPR013325">
    <property type="entry name" value="RNA_pol_sigma_r2"/>
</dbReference>
<dbReference type="AlphaFoldDB" id="A0A518BRB3"/>
<comment type="similarity">
    <text evidence="1">Belongs to the sigma-70 factor family. ECF subfamily.</text>
</comment>
<evidence type="ECO:0000313" key="7">
    <source>
        <dbReference type="EMBL" id="QDU69515.1"/>
    </source>
</evidence>
<evidence type="ECO:0000256" key="3">
    <source>
        <dbReference type="ARBA" id="ARBA00023082"/>
    </source>
</evidence>
<dbReference type="RefSeq" id="WP_145069468.1">
    <property type="nucleotide sequence ID" value="NZ_CP036287.1"/>
</dbReference>
<proteinExistence type="inferred from homology"/>